<keyword evidence="2" id="KW-1185">Reference proteome</keyword>
<name>A0ACB9VPE7_CHAAC</name>
<evidence type="ECO:0000313" key="1">
    <source>
        <dbReference type="EMBL" id="KAI4801660.1"/>
    </source>
</evidence>
<sequence length="94" mass="10667">MPVKVFYTSVSGSNEIKKRQQKILDVLSSKKVEFEAIDISQDSNTKDEMRKMANDATALPPQICNGNEHCGNYEAFLEAIENEQLEAFLKLKKE</sequence>
<evidence type="ECO:0000313" key="2">
    <source>
        <dbReference type="Proteomes" id="UP001057452"/>
    </source>
</evidence>
<proteinExistence type="predicted"/>
<dbReference type="EMBL" id="CM043808">
    <property type="protein sequence ID" value="KAI4801660.1"/>
    <property type="molecule type" value="Genomic_DNA"/>
</dbReference>
<gene>
    <name evidence="1" type="ORF">KUCAC02_019538</name>
</gene>
<dbReference type="Proteomes" id="UP001057452">
    <property type="component" value="Chromosome 24"/>
</dbReference>
<accession>A0ACB9VPE7</accession>
<protein>
    <submittedName>
        <fullName evidence="1">Uncharacterized protein</fullName>
    </submittedName>
</protein>
<organism evidence="1 2">
    <name type="scientific">Chaenocephalus aceratus</name>
    <name type="common">Blackfin icefish</name>
    <name type="synonym">Chaenichthys aceratus</name>
    <dbReference type="NCBI Taxonomy" id="36190"/>
    <lineage>
        <taxon>Eukaryota</taxon>
        <taxon>Metazoa</taxon>
        <taxon>Chordata</taxon>
        <taxon>Craniata</taxon>
        <taxon>Vertebrata</taxon>
        <taxon>Euteleostomi</taxon>
        <taxon>Actinopterygii</taxon>
        <taxon>Neopterygii</taxon>
        <taxon>Teleostei</taxon>
        <taxon>Neoteleostei</taxon>
        <taxon>Acanthomorphata</taxon>
        <taxon>Eupercaria</taxon>
        <taxon>Perciformes</taxon>
        <taxon>Notothenioidei</taxon>
        <taxon>Channichthyidae</taxon>
        <taxon>Chaenocephalus</taxon>
    </lineage>
</organism>
<reference evidence="1" key="1">
    <citation type="submission" date="2022-05" db="EMBL/GenBank/DDBJ databases">
        <title>Chromosome-level genome of Chaenocephalus aceratus.</title>
        <authorList>
            <person name="Park H."/>
        </authorList>
    </citation>
    <scope>NUCLEOTIDE SEQUENCE</scope>
    <source>
        <strain evidence="1">KU_202001</strain>
    </source>
</reference>
<comment type="caution">
    <text evidence="1">The sequence shown here is derived from an EMBL/GenBank/DDBJ whole genome shotgun (WGS) entry which is preliminary data.</text>
</comment>